<accession>A0A6J5ZXP0</accession>
<protein>
    <submittedName>
        <fullName evidence="1">Unannotated protein</fullName>
    </submittedName>
</protein>
<name>A0A6J5ZXP0_9ZZZZ</name>
<reference evidence="1" key="1">
    <citation type="submission" date="2020-05" db="EMBL/GenBank/DDBJ databases">
        <authorList>
            <person name="Chiriac C."/>
            <person name="Salcher M."/>
            <person name="Ghai R."/>
            <person name="Kavagutti S V."/>
        </authorList>
    </citation>
    <scope>NUCLEOTIDE SEQUENCE</scope>
</reference>
<proteinExistence type="predicted"/>
<dbReference type="EMBL" id="CAESAL010000151">
    <property type="protein sequence ID" value="CAB4347161.1"/>
    <property type="molecule type" value="Genomic_DNA"/>
</dbReference>
<gene>
    <name evidence="1" type="ORF">UFOPK3331_02129</name>
</gene>
<sequence>MLKGVLRHVFAIATALKSAVGEFRNNRNVVVDPHRSKHHRTGHSHGTTNIPCPNRCGKAVIDIVGPSQRLCFIGELLHADNRTEYFALHQFRILRGVRNNGWRIEKTRSIESCSANNNSSATRRRSTHHCFNTISLPCGNHRTDIRRGIVRITSDKSANRCFQSGNKIIEHARPSNDTTGCGAILTRVVIASFGKRRDKRFDISVIEHNNRRLAAKFKMHSLQGVGRVARNHLAGVHIASERQHRNTWVTNNCIAR</sequence>
<dbReference type="AlphaFoldDB" id="A0A6J5ZXP0"/>
<organism evidence="1">
    <name type="scientific">freshwater metagenome</name>
    <dbReference type="NCBI Taxonomy" id="449393"/>
    <lineage>
        <taxon>unclassified sequences</taxon>
        <taxon>metagenomes</taxon>
        <taxon>ecological metagenomes</taxon>
    </lineage>
</organism>
<evidence type="ECO:0000313" key="1">
    <source>
        <dbReference type="EMBL" id="CAB4347161.1"/>
    </source>
</evidence>